<sequence>MFEHRSRGRRGGRWTAAASLAAVAALLSTGPATAVETKPKPLDAVTYYVDCAQGNDSAAGTSAATAWKTLAKANTQTLGYGESLLIKGGTACTGMLQPRGSGTSNYPITIGSYGNGKGRIDANGALAAVYLANVQYYRVHDLELTNTAATPGQRFGLYAKLTDYGTGHGYQVSGLNIHDVDGEDVRFPNPNGGIVFEAAGTTKATGFSQVSITGNVLQSVDRTGIAAFSSWQRRAQVPGGTGTYVPITGLMIGQNQLRDIGGDGIVVFNGQDAWVYENLIDGFGMRTADYTLGIHGWNSDRTHIERNEIAHGRLPSLALGVEGGSTDAYVRFNYTHDNPFGMLYICGANSAEEGSTTSGATISYNVSRNDGGEGFAVVVTTCVNMSGIEIYNNSVYSPNARAFTYASGTTALRYTNNIFSGSSSGSLVDDPYSTYRYNLFHHVAAGAPTGTNAVLADPRFVNPALDSADGIKLADGSPAIGAGVEVTGEGPYDYWGQPMPLPRNIGADLSP</sequence>
<evidence type="ECO:0000313" key="4">
    <source>
        <dbReference type="Proteomes" id="UP000466345"/>
    </source>
</evidence>
<dbReference type="EMBL" id="WEGJ01000004">
    <property type="protein sequence ID" value="MQY11625.1"/>
    <property type="molecule type" value="Genomic_DNA"/>
</dbReference>
<dbReference type="Pfam" id="PF13229">
    <property type="entry name" value="Beta_helix"/>
    <property type="match status" value="1"/>
</dbReference>
<keyword evidence="1" id="KW-0732">Signal</keyword>
<comment type="caution">
    <text evidence="3">The sequence shown here is derived from an EMBL/GenBank/DDBJ whole genome shotgun (WGS) entry which is preliminary data.</text>
</comment>
<feature type="domain" description="Right handed beta helix" evidence="2">
    <location>
        <begin position="207"/>
        <end position="418"/>
    </location>
</feature>
<accession>A0A7K0CDT4</accession>
<reference evidence="3 4" key="1">
    <citation type="submission" date="2019-10" db="EMBL/GenBank/DDBJ databases">
        <title>Streptomyces smaragdinus sp. nov. and Streptomyces fabii sp. nov., isolated from the gut of fungus growing-termite Macrotermes natalensis.</title>
        <authorList>
            <person name="Schwitalla J."/>
            <person name="Benndorf R."/>
            <person name="Martin K."/>
            <person name="De Beer W."/>
            <person name="Kaster A.-K."/>
            <person name="Vollmers J."/>
            <person name="Poulsen M."/>
            <person name="Beemelmanns C."/>
        </authorList>
    </citation>
    <scope>NUCLEOTIDE SEQUENCE [LARGE SCALE GENOMIC DNA]</scope>
    <source>
        <strain evidence="3 4">RB5</strain>
    </source>
</reference>
<dbReference type="Proteomes" id="UP000466345">
    <property type="component" value="Unassembled WGS sequence"/>
</dbReference>
<dbReference type="InterPro" id="IPR039448">
    <property type="entry name" value="Beta_helix"/>
</dbReference>
<dbReference type="AlphaFoldDB" id="A0A7K0CDT4"/>
<evidence type="ECO:0000259" key="2">
    <source>
        <dbReference type="Pfam" id="PF13229"/>
    </source>
</evidence>
<proteinExistence type="predicted"/>
<keyword evidence="4" id="KW-1185">Reference proteome</keyword>
<dbReference type="OrthoDB" id="3333873at2"/>
<protein>
    <recommendedName>
        <fullName evidence="2">Right handed beta helix domain-containing protein</fullName>
    </recommendedName>
</protein>
<gene>
    <name evidence="3" type="ORF">SRB5_17440</name>
</gene>
<dbReference type="Gene3D" id="2.160.20.10">
    <property type="entry name" value="Single-stranded right-handed beta-helix, Pectin lyase-like"/>
    <property type="match status" value="1"/>
</dbReference>
<evidence type="ECO:0000313" key="3">
    <source>
        <dbReference type="EMBL" id="MQY11625.1"/>
    </source>
</evidence>
<evidence type="ECO:0000256" key="1">
    <source>
        <dbReference type="SAM" id="SignalP"/>
    </source>
</evidence>
<feature type="chain" id="PRO_5029580526" description="Right handed beta helix domain-containing protein" evidence="1">
    <location>
        <begin position="35"/>
        <end position="511"/>
    </location>
</feature>
<dbReference type="InterPro" id="IPR011050">
    <property type="entry name" value="Pectin_lyase_fold/virulence"/>
</dbReference>
<feature type="signal peptide" evidence="1">
    <location>
        <begin position="1"/>
        <end position="34"/>
    </location>
</feature>
<organism evidence="3 4">
    <name type="scientific">Streptomyces smaragdinus</name>
    <dbReference type="NCBI Taxonomy" id="2585196"/>
    <lineage>
        <taxon>Bacteria</taxon>
        <taxon>Bacillati</taxon>
        <taxon>Actinomycetota</taxon>
        <taxon>Actinomycetes</taxon>
        <taxon>Kitasatosporales</taxon>
        <taxon>Streptomycetaceae</taxon>
        <taxon>Streptomyces</taxon>
    </lineage>
</organism>
<dbReference type="RefSeq" id="WP_153450931.1">
    <property type="nucleotide sequence ID" value="NZ_WEGJ01000004.1"/>
</dbReference>
<dbReference type="InterPro" id="IPR012334">
    <property type="entry name" value="Pectin_lyas_fold"/>
</dbReference>
<dbReference type="SUPFAM" id="SSF51126">
    <property type="entry name" value="Pectin lyase-like"/>
    <property type="match status" value="1"/>
</dbReference>
<name>A0A7K0CDT4_9ACTN</name>